<comment type="caution">
    <text evidence="14">The sequence shown here is derived from an EMBL/GenBank/DDBJ whole genome shotgun (WGS) entry which is preliminary data.</text>
</comment>
<dbReference type="eggNOG" id="KOG2021">
    <property type="taxonomic scope" value="Eukaryota"/>
</dbReference>
<keyword evidence="6 11" id="KW-0820">tRNA-binding</keyword>
<keyword evidence="8 11" id="KW-0694">RNA-binding</keyword>
<dbReference type="InParanoid" id="N1JKF8"/>
<protein>
    <recommendedName>
        <fullName evidence="3 11">Exportin-T</fullName>
    </recommendedName>
    <alternativeName>
        <fullName evidence="11">Exportin(tRNA)</fullName>
    </alternativeName>
    <alternativeName>
        <fullName evidence="11">tRNA exportin</fullName>
    </alternativeName>
</protein>
<keyword evidence="15" id="KW-1185">Reference proteome</keyword>
<reference evidence="14 15" key="1">
    <citation type="journal article" date="2010" name="Science">
        <title>Genome expansion and gene loss in powdery mildew fungi reveal tradeoffs in extreme parasitism.</title>
        <authorList>
            <person name="Spanu P.D."/>
            <person name="Abbott J.C."/>
            <person name="Amselem J."/>
            <person name="Burgis T.A."/>
            <person name="Soanes D.M."/>
            <person name="Stueber K."/>
            <person name="Ver Loren van Themaat E."/>
            <person name="Brown J.K.M."/>
            <person name="Butcher S.A."/>
            <person name="Gurr S.J."/>
            <person name="Lebrun M.-H."/>
            <person name="Ridout C.J."/>
            <person name="Schulze-Lefert P."/>
            <person name="Talbot N.J."/>
            <person name="Ahmadinejad N."/>
            <person name="Ametz C."/>
            <person name="Barton G.R."/>
            <person name="Benjdia M."/>
            <person name="Bidzinski P."/>
            <person name="Bindschedler L.V."/>
            <person name="Both M."/>
            <person name="Brewer M.T."/>
            <person name="Cadle-Davidson L."/>
            <person name="Cadle-Davidson M.M."/>
            <person name="Collemare J."/>
            <person name="Cramer R."/>
            <person name="Frenkel O."/>
            <person name="Godfrey D."/>
            <person name="Harriman J."/>
            <person name="Hoede C."/>
            <person name="King B.C."/>
            <person name="Klages S."/>
            <person name="Kleemann J."/>
            <person name="Knoll D."/>
            <person name="Koti P.S."/>
            <person name="Kreplak J."/>
            <person name="Lopez-Ruiz F.J."/>
            <person name="Lu X."/>
            <person name="Maekawa T."/>
            <person name="Mahanil S."/>
            <person name="Micali C."/>
            <person name="Milgroom M.G."/>
            <person name="Montana G."/>
            <person name="Noir S."/>
            <person name="O'Connell R.J."/>
            <person name="Oberhaensli S."/>
            <person name="Parlange F."/>
            <person name="Pedersen C."/>
            <person name="Quesneville H."/>
            <person name="Reinhardt R."/>
            <person name="Rott M."/>
            <person name="Sacristan S."/>
            <person name="Schmidt S.M."/>
            <person name="Schoen M."/>
            <person name="Skamnioti P."/>
            <person name="Sommer H."/>
            <person name="Stephens A."/>
            <person name="Takahara H."/>
            <person name="Thordal-Christensen H."/>
            <person name="Vigouroux M."/>
            <person name="Wessling R."/>
            <person name="Wicker T."/>
            <person name="Panstruga R."/>
        </authorList>
    </citation>
    <scope>NUCLEOTIDE SEQUENCE [LARGE SCALE GENOMIC DNA]</scope>
    <source>
        <strain evidence="14">DH14</strain>
    </source>
</reference>
<keyword evidence="5 11" id="KW-0963">Cytoplasm</keyword>
<dbReference type="SUPFAM" id="SSF48371">
    <property type="entry name" value="ARM repeat"/>
    <property type="match status" value="1"/>
</dbReference>
<dbReference type="FunCoup" id="N1JKF8">
    <property type="interactions" value="1002"/>
</dbReference>
<dbReference type="Pfam" id="PF19282">
    <property type="entry name" value="Exportin-T"/>
    <property type="match status" value="1"/>
</dbReference>
<evidence type="ECO:0000256" key="2">
    <source>
        <dbReference type="ARBA" id="ARBA00009466"/>
    </source>
</evidence>
<dbReference type="InterPro" id="IPR016024">
    <property type="entry name" value="ARM-type_fold"/>
</dbReference>
<evidence type="ECO:0000256" key="4">
    <source>
        <dbReference type="ARBA" id="ARBA00022448"/>
    </source>
</evidence>
<evidence type="ECO:0000256" key="6">
    <source>
        <dbReference type="ARBA" id="ARBA00022555"/>
    </source>
</evidence>
<evidence type="ECO:0000256" key="7">
    <source>
        <dbReference type="ARBA" id="ARBA00022694"/>
    </source>
</evidence>
<dbReference type="InterPro" id="IPR013598">
    <property type="entry name" value="Exportin-1/Importin-b-like"/>
</dbReference>
<dbReference type="HOGENOM" id="CLU_004414_0_1_1"/>
<dbReference type="InterPro" id="IPR011989">
    <property type="entry name" value="ARM-like"/>
</dbReference>
<dbReference type="GO" id="GO:0008033">
    <property type="term" value="P:tRNA processing"/>
    <property type="evidence" value="ECO:0007669"/>
    <property type="project" value="UniProtKB-KW"/>
</dbReference>
<dbReference type="AlphaFoldDB" id="N1JKF8"/>
<comment type="similarity">
    <text evidence="2 11">Belongs to the exportin family.</text>
</comment>
<evidence type="ECO:0000256" key="1">
    <source>
        <dbReference type="ARBA" id="ARBA00004496"/>
    </source>
</evidence>
<keyword evidence="9 11" id="KW-0539">Nucleus</keyword>
<evidence type="ECO:0000256" key="10">
    <source>
        <dbReference type="ARBA" id="ARBA00025147"/>
    </source>
</evidence>
<evidence type="ECO:0000256" key="5">
    <source>
        <dbReference type="ARBA" id="ARBA00022490"/>
    </source>
</evidence>
<dbReference type="InterPro" id="IPR040017">
    <property type="entry name" value="XPOT"/>
</dbReference>
<dbReference type="Proteomes" id="UP000015441">
    <property type="component" value="Unassembled WGS sequence"/>
</dbReference>
<keyword evidence="4 11" id="KW-0813">Transport</keyword>
<evidence type="ECO:0000259" key="13">
    <source>
        <dbReference type="Pfam" id="PF19282"/>
    </source>
</evidence>
<evidence type="ECO:0000259" key="12">
    <source>
        <dbReference type="Pfam" id="PF08389"/>
    </source>
</evidence>
<proteinExistence type="inferred from homology"/>
<evidence type="ECO:0000313" key="14">
    <source>
        <dbReference type="EMBL" id="CCU80366.1"/>
    </source>
</evidence>
<name>N1JKF8_BLUG1</name>
<evidence type="ECO:0000313" key="15">
    <source>
        <dbReference type="Proteomes" id="UP000015441"/>
    </source>
</evidence>
<dbReference type="OrthoDB" id="26399at2759"/>
<dbReference type="GO" id="GO:0000049">
    <property type="term" value="F:tRNA binding"/>
    <property type="evidence" value="ECO:0007669"/>
    <property type="project" value="UniProtKB-UniRule"/>
</dbReference>
<dbReference type="EMBL" id="CAUH01004633">
    <property type="protein sequence ID" value="CCU80366.1"/>
    <property type="molecule type" value="Genomic_DNA"/>
</dbReference>
<dbReference type="GO" id="GO:0016363">
    <property type="term" value="C:nuclear matrix"/>
    <property type="evidence" value="ECO:0007669"/>
    <property type="project" value="TreeGrafter"/>
</dbReference>
<feature type="domain" description="Exportin-T C-terminal" evidence="13">
    <location>
        <begin position="341"/>
        <end position="1045"/>
    </location>
</feature>
<dbReference type="GO" id="GO:0005737">
    <property type="term" value="C:cytoplasm"/>
    <property type="evidence" value="ECO:0007669"/>
    <property type="project" value="UniProtKB-SubCell"/>
</dbReference>
<evidence type="ECO:0000256" key="9">
    <source>
        <dbReference type="ARBA" id="ARBA00023242"/>
    </source>
</evidence>
<accession>N1JKF8</accession>
<gene>
    <name evidence="14" type="ORF">BGHDH14_bgh01682</name>
</gene>
<sequence>MDLQVENAIEIAWNPDSSPEFKSQAFHFLDQLRSDASGRQACITLFTKSPKCSDVVRLVSLDLINNSLQNQQLDSQSLDEIKTTILEYTHLTYGSANQENIDPAHLQNKLTQTLTLLFVITYQHGWEDFVDEISRLTSLQCSGSRDNMSGTVLYLRVLGSIHDEIADVIITRSNEDAKRNTELKNTLRVRDVPKIVGSWREILSYWQDRSDAVVEICLKVMAKWVSWVDISLIVNQSLLNILFQLVGRNNFHNKEDKVRNAAIDTLSEIVAKKVKPSDKIDIIIFLNLGEIISQLIASPPLNELRMTSSYDTDLAEAVAKLINNVVADIVKVLEDTQVQTEVRAQAEQLVQSFLPLLLRFFSDEYDEICSTVIPSLTELISFLRKSHPLSSSYSSMLTPILNSVIQKMRYDETCSWGNEDDQTDEAEFQELRKRLKNLQKGVAAVDESLYVEVLSNVVGNTFQRLDQTDGLIDWRDLDLALHEMYLFGELTLVNGSIYFKGQPSGPAADRLIAMMTKMVNSGKHWASCDYMIRSLSTQGITSFNHPAIQLQYMEICVRYCSFFEYHTMYIPYVLEHFVRFVHHKHVRVRTRSWYLFQRFVKHLRIHIGSIAETVIESVRDLLTISAEIKNEHTDGDVSSDENDQIEDATFTAQLYLYEAVGCICSIPAIPIEKQAFYAHTIFDPLFSEIEKNLAQAKSGNLQAVQQIHHVIMALGTFSHGFSEFLPKNTVIANHVPDRSVSEQFGRAAEAILIALEALKSSFEVRTAARASLSRLMGVLGADMLPFLPRWIDGLLYANSSKEEIALFLRSLDQVVFGFKKKVYVVLDSLLTPLLHHVFASLAEPITGTDDEIQLSELRREYLTFIQIILNNDLSNVLISDLNLAYFESLILSVTSLAAISSSNGTGNIAPIRMAFVNMTLMTQLWGGLDHANTNGQPATKSSSPQFAFPGFERVLVERFHPICWDVMRNSTFKPDTDANSKQILHEIAGLEHAIYKKTGHLFLQHLQQEFFPSIGVDGSEFIQVLSNGSDRKDLVKFLQGLVKQIR</sequence>
<feature type="domain" description="Exportin-1/Importin-beta-like" evidence="12">
    <location>
        <begin position="103"/>
        <end position="266"/>
    </location>
</feature>
<evidence type="ECO:0000256" key="8">
    <source>
        <dbReference type="ARBA" id="ARBA00022884"/>
    </source>
</evidence>
<dbReference type="GO" id="GO:0071528">
    <property type="term" value="P:tRNA re-export from nucleus"/>
    <property type="evidence" value="ECO:0007669"/>
    <property type="project" value="UniProtKB-UniRule"/>
</dbReference>
<dbReference type="STRING" id="546991.N1JKF8"/>
<dbReference type="GO" id="GO:0031267">
    <property type="term" value="F:small GTPase binding"/>
    <property type="evidence" value="ECO:0007669"/>
    <property type="project" value="InterPro"/>
</dbReference>
<dbReference type="PANTHER" id="PTHR15952:SF11">
    <property type="entry name" value="EXPORTIN-T"/>
    <property type="match status" value="1"/>
</dbReference>
<dbReference type="GO" id="GO:0005643">
    <property type="term" value="C:nuclear pore"/>
    <property type="evidence" value="ECO:0007669"/>
    <property type="project" value="TreeGrafter"/>
</dbReference>
<keyword evidence="7" id="KW-0819">tRNA processing</keyword>
<evidence type="ECO:0000256" key="11">
    <source>
        <dbReference type="RuleBase" id="RU366037"/>
    </source>
</evidence>
<dbReference type="PANTHER" id="PTHR15952">
    <property type="entry name" value="EXPORTIN-T/LOS1"/>
    <property type="match status" value="1"/>
</dbReference>
<comment type="subcellular location">
    <subcellularLocation>
        <location evidence="1 11">Cytoplasm</location>
    </subcellularLocation>
    <subcellularLocation>
        <location evidence="11">Nucleus</location>
    </subcellularLocation>
    <text evidence="11">Shuttles between the nucleus and the cytoplasm.</text>
</comment>
<organism evidence="14 15">
    <name type="scientific">Blumeria graminis f. sp. hordei (strain DH14)</name>
    <name type="common">Barley powdery mildew</name>
    <name type="synonym">Oidium monilioides f. sp. hordei</name>
    <dbReference type="NCBI Taxonomy" id="546991"/>
    <lineage>
        <taxon>Eukaryota</taxon>
        <taxon>Fungi</taxon>
        <taxon>Dikarya</taxon>
        <taxon>Ascomycota</taxon>
        <taxon>Pezizomycotina</taxon>
        <taxon>Leotiomycetes</taxon>
        <taxon>Erysiphales</taxon>
        <taxon>Erysiphaceae</taxon>
        <taxon>Blumeria</taxon>
        <taxon>Blumeria hordei</taxon>
    </lineage>
</organism>
<dbReference type="InterPro" id="IPR045546">
    <property type="entry name" value="Exportin-T_C"/>
</dbReference>
<dbReference type="Gene3D" id="1.25.10.10">
    <property type="entry name" value="Leucine-rich Repeat Variant"/>
    <property type="match status" value="1"/>
</dbReference>
<dbReference type="FunFam" id="1.25.10.10:FF:000355">
    <property type="entry name" value="Exportin-T"/>
    <property type="match status" value="1"/>
</dbReference>
<evidence type="ECO:0000256" key="3">
    <source>
        <dbReference type="ARBA" id="ARBA00018928"/>
    </source>
</evidence>
<comment type="function">
    <text evidence="10">tRNA nucleus export receptor which facilitates tRNA translocation across the nuclear pore complex. Involved in pre-tRNA splicing, probably by affecting the interaction of pre-tRNA with splicing endonuclease.</text>
</comment>
<dbReference type="Pfam" id="PF08389">
    <property type="entry name" value="Xpo1"/>
    <property type="match status" value="1"/>
</dbReference>